<dbReference type="RefSeq" id="WP_110716718.1">
    <property type="nucleotide sequence ID" value="NZ_PGFS01000001.1"/>
</dbReference>
<gene>
    <name evidence="1" type="ORF">CUR86_08370</name>
</gene>
<accession>A0ABT6I478</accession>
<proteinExistence type="predicted"/>
<protein>
    <submittedName>
        <fullName evidence="1">Uncharacterized protein</fullName>
    </submittedName>
</protein>
<evidence type="ECO:0000313" key="1">
    <source>
        <dbReference type="EMBL" id="MDH4572470.1"/>
    </source>
</evidence>
<reference evidence="1" key="1">
    <citation type="journal article" date="2015" name="Antonie Van Leeuwenhoek">
        <title>Comparative 16S rRNA signatures and multilocus sequence analysis for the genus Salinicola and description of Salinicola acroporae sp. nov., isolated from coral Acropora digitifera.</title>
        <authorList>
            <person name="Lepcha R.T."/>
            <person name="Poddar A."/>
            <person name="Schumann P."/>
            <person name="Das S.K."/>
        </authorList>
    </citation>
    <scope>NUCLEOTIDE SEQUENCE</scope>
    <source>
        <strain evidence="1">S4-41</strain>
    </source>
</reference>
<comment type="caution">
    <text evidence="1">The sequence shown here is derived from an EMBL/GenBank/DDBJ whole genome shotgun (WGS) entry which is preliminary data.</text>
</comment>
<name>A0ABT6I478_9GAMM</name>
<dbReference type="EMBL" id="PGFS01000001">
    <property type="protein sequence ID" value="MDH4572470.1"/>
    <property type="molecule type" value="Genomic_DNA"/>
</dbReference>
<reference evidence="1" key="2">
    <citation type="submission" date="2017-11" db="EMBL/GenBank/DDBJ databases">
        <authorList>
            <person name="Das S.K."/>
        </authorList>
    </citation>
    <scope>NUCLEOTIDE SEQUENCE</scope>
    <source>
        <strain evidence="1">S4-41</strain>
    </source>
</reference>
<sequence length="113" mass="12689">MIVKSDSTTIKVDVTIVDPESGEPATCQARWKLYPVDDSQARVKEINAGNVSDEQLVEDDLVELIGITDDKGKAVDDDADLRAWFLRWPHTRRPLITSWFRAQEGYASAAQKN</sequence>
<dbReference type="Proteomes" id="UP001162135">
    <property type="component" value="Unassembled WGS sequence"/>
</dbReference>
<keyword evidence="2" id="KW-1185">Reference proteome</keyword>
<evidence type="ECO:0000313" key="2">
    <source>
        <dbReference type="Proteomes" id="UP001162135"/>
    </source>
</evidence>
<organism evidence="1 2">
    <name type="scientific">Salinicola acroporae</name>
    <dbReference type="NCBI Taxonomy" id="1541440"/>
    <lineage>
        <taxon>Bacteria</taxon>
        <taxon>Pseudomonadati</taxon>
        <taxon>Pseudomonadota</taxon>
        <taxon>Gammaproteobacteria</taxon>
        <taxon>Oceanospirillales</taxon>
        <taxon>Halomonadaceae</taxon>
        <taxon>Salinicola</taxon>
    </lineage>
</organism>